<keyword evidence="3" id="KW-1185">Reference proteome</keyword>
<sequence length="985" mass="108134">MMRARPTSYRRAAGKLIARQAAGAWMSSSGTWKKLTRRAARLRQEEQRTLGTLLDAPGARVAIYGPPGVGKSHLAREVAEAWAEARSPGAVQEASVAWVDARSALPGESFFDTLALALGLGPISEFERERAVDLIAEALGERGATLVIFDDADRVAADLYPLLERVEALDELRILLTSRVVLGDKGVRSYTLSPLSREDARALFITTARQARPVFDPSRVDAGALDALLAHLDDLPLAIVLAAARLTILSVESLLQRLEKRFQILRPAHGGEDRSRQALGEAIGLSWELLDEVERATLAQCAVFSGDFDLEAAEAVIETGREDAWVGDVLQSLVLKSLVNTALSDEGEELRFSVLESVAQYAAAESAPMLIEAARRRHANHYAERAGQLDLEVRGPEGERALKRLLANTSNLSVAAERLRLSEPKRARELLFCMHPTFEVRGLLGAYLERIESIGREHPEVPDSARGALIRAAILRSAGRLDAAFEAVDEAERLFESAEGDASPRAPSRSELLLEKGRVLADLGRMEEAAQAWHQGADAGSSPFVAMQLNNELGRYAINRARLGLAAPDEDAEALFERGLQRLRSSYEAARSVTHVFFRLRISLGWAMALHEQDNTLAGMAVLREEIEALRERDYRTHELSALHHLSLLAYYAGDIREAIAISAESDRGFAEMGLGMQRARNASARTVYLMAAARPEEARDVVAQAVELCDAHHQSFSALVADAQGLLCAWEVGDHELLAIHLPRVQKRLRELHSPGHEAIAAAYDVFAKLHGVGGTLTLHEARTRVDEAVERLSQTGELRRPVEAPRWEAVGRAWRAMVELCAAGEHLEAGRWPEVYDALDEVEGVRLRQADTSITVPLRHAQQLAAEVKRRYALPAQRPTHLLRVQEQGRRVQLNEDAPIDLSSRSPLRRVLLALIERARSGMPSADMEAVVAAGWPGEQIEAKSAANRVYSTVRMLRNQGLDPVIVTDEVGYRIAEGVLIVG</sequence>
<dbReference type="InterPro" id="IPR003593">
    <property type="entry name" value="AAA+_ATPase"/>
</dbReference>
<dbReference type="Proteomes" id="UP000249169">
    <property type="component" value="Unassembled WGS sequence"/>
</dbReference>
<proteinExistence type="predicted"/>
<feature type="domain" description="AAA+ ATPase" evidence="1">
    <location>
        <begin position="57"/>
        <end position="268"/>
    </location>
</feature>
<reference evidence="2 3" key="1">
    <citation type="submission" date="2018-05" db="EMBL/GenBank/DDBJ databases">
        <title>Lujinxingia marina gen. nov. sp. nov., a new facultative anaerobic member of the class Deltaproteobacteria, and proposal of Lujinxingaceae fam. nov.</title>
        <authorList>
            <person name="Li C.-M."/>
        </authorList>
    </citation>
    <scope>NUCLEOTIDE SEQUENCE [LARGE SCALE GENOMIC DNA]</scope>
    <source>
        <strain evidence="2 3">B210</strain>
    </source>
</reference>
<evidence type="ECO:0000313" key="3">
    <source>
        <dbReference type="Proteomes" id="UP000249169"/>
    </source>
</evidence>
<organism evidence="2 3">
    <name type="scientific">Lujinxingia litoralis</name>
    <dbReference type="NCBI Taxonomy" id="2211119"/>
    <lineage>
        <taxon>Bacteria</taxon>
        <taxon>Deltaproteobacteria</taxon>
        <taxon>Bradymonadales</taxon>
        <taxon>Lujinxingiaceae</taxon>
        <taxon>Lujinxingia</taxon>
    </lineage>
</organism>
<dbReference type="SMART" id="SM00382">
    <property type="entry name" value="AAA"/>
    <property type="match status" value="1"/>
</dbReference>
<dbReference type="Pfam" id="PF13401">
    <property type="entry name" value="AAA_22"/>
    <property type="match status" value="1"/>
</dbReference>
<dbReference type="InterPro" id="IPR011990">
    <property type="entry name" value="TPR-like_helical_dom_sf"/>
</dbReference>
<dbReference type="PANTHER" id="PTHR47691:SF3">
    <property type="entry name" value="HTH-TYPE TRANSCRIPTIONAL REGULATOR RV0890C-RELATED"/>
    <property type="match status" value="1"/>
</dbReference>
<dbReference type="Pfam" id="PF25872">
    <property type="entry name" value="HTH_77"/>
    <property type="match status" value="1"/>
</dbReference>
<dbReference type="InterPro" id="IPR049945">
    <property type="entry name" value="AAA_22"/>
</dbReference>
<dbReference type="GO" id="GO:0016887">
    <property type="term" value="F:ATP hydrolysis activity"/>
    <property type="evidence" value="ECO:0007669"/>
    <property type="project" value="InterPro"/>
</dbReference>
<evidence type="ECO:0000313" key="2">
    <source>
        <dbReference type="EMBL" id="RAL23667.1"/>
    </source>
</evidence>
<dbReference type="AlphaFoldDB" id="A0A328CBY9"/>
<accession>A0A328CBY9</accession>
<dbReference type="SUPFAM" id="SSF48452">
    <property type="entry name" value="TPR-like"/>
    <property type="match status" value="1"/>
</dbReference>
<evidence type="ECO:0000259" key="1">
    <source>
        <dbReference type="SMART" id="SM00382"/>
    </source>
</evidence>
<gene>
    <name evidence="2" type="ORF">DL240_05770</name>
</gene>
<dbReference type="EMBL" id="QHKO01000002">
    <property type="protein sequence ID" value="RAL23667.1"/>
    <property type="molecule type" value="Genomic_DNA"/>
</dbReference>
<protein>
    <recommendedName>
        <fullName evidence="1">AAA+ ATPase domain-containing protein</fullName>
    </recommendedName>
</protein>
<dbReference type="InterPro" id="IPR058852">
    <property type="entry name" value="HTH_77"/>
</dbReference>
<name>A0A328CBY9_9DELT</name>
<dbReference type="InterPro" id="IPR027417">
    <property type="entry name" value="P-loop_NTPase"/>
</dbReference>
<dbReference type="Gene3D" id="1.25.40.10">
    <property type="entry name" value="Tetratricopeptide repeat domain"/>
    <property type="match status" value="1"/>
</dbReference>
<comment type="caution">
    <text evidence="2">The sequence shown here is derived from an EMBL/GenBank/DDBJ whole genome shotgun (WGS) entry which is preliminary data.</text>
</comment>
<dbReference type="SUPFAM" id="SSF52540">
    <property type="entry name" value="P-loop containing nucleoside triphosphate hydrolases"/>
    <property type="match status" value="1"/>
</dbReference>
<dbReference type="PANTHER" id="PTHR47691">
    <property type="entry name" value="REGULATOR-RELATED"/>
    <property type="match status" value="1"/>
</dbReference>
<dbReference type="Gene3D" id="3.40.50.300">
    <property type="entry name" value="P-loop containing nucleotide triphosphate hydrolases"/>
    <property type="match status" value="1"/>
</dbReference>